<dbReference type="AlphaFoldDB" id="A0A382B1S8"/>
<organism evidence="1">
    <name type="scientific">marine metagenome</name>
    <dbReference type="NCBI Taxonomy" id="408172"/>
    <lineage>
        <taxon>unclassified sequences</taxon>
        <taxon>metagenomes</taxon>
        <taxon>ecological metagenomes</taxon>
    </lineage>
</organism>
<accession>A0A382B1S8</accession>
<protein>
    <submittedName>
        <fullName evidence="1">Uncharacterized protein</fullName>
    </submittedName>
</protein>
<sequence length="42" mass="4975">MRLTTLMTPASVQHPFKLFSMLDCIQWPRGERPHTDMTIHSY</sequence>
<dbReference type="EMBL" id="UINC01027798">
    <property type="protein sequence ID" value="SVB07669.1"/>
    <property type="molecule type" value="Genomic_DNA"/>
</dbReference>
<name>A0A382B1S8_9ZZZZ</name>
<gene>
    <name evidence="1" type="ORF">METZ01_LOCUS160523</name>
</gene>
<reference evidence="1" key="1">
    <citation type="submission" date="2018-05" db="EMBL/GenBank/DDBJ databases">
        <authorList>
            <person name="Lanie J.A."/>
            <person name="Ng W.-L."/>
            <person name="Kazmierczak K.M."/>
            <person name="Andrzejewski T.M."/>
            <person name="Davidsen T.M."/>
            <person name="Wayne K.J."/>
            <person name="Tettelin H."/>
            <person name="Glass J.I."/>
            <person name="Rusch D."/>
            <person name="Podicherti R."/>
            <person name="Tsui H.-C.T."/>
            <person name="Winkler M.E."/>
        </authorList>
    </citation>
    <scope>NUCLEOTIDE SEQUENCE</scope>
</reference>
<feature type="non-terminal residue" evidence="1">
    <location>
        <position position="42"/>
    </location>
</feature>
<evidence type="ECO:0000313" key="1">
    <source>
        <dbReference type="EMBL" id="SVB07669.1"/>
    </source>
</evidence>
<proteinExistence type="predicted"/>